<dbReference type="STRING" id="1236971.JCM9152_307"/>
<evidence type="ECO:0000313" key="1">
    <source>
        <dbReference type="EMBL" id="GAE28968.1"/>
    </source>
</evidence>
<gene>
    <name evidence="1" type="ORF">JCM9152_307</name>
</gene>
<keyword evidence="2" id="KW-1185">Reference proteome</keyword>
<comment type="caution">
    <text evidence="1">The sequence shown here is derived from an EMBL/GenBank/DDBJ whole genome shotgun (WGS) entry which is preliminary data.</text>
</comment>
<organism evidence="1 2">
    <name type="scientific">Halalkalibacter hemicellulosilyticusJCM 9152</name>
    <dbReference type="NCBI Taxonomy" id="1236971"/>
    <lineage>
        <taxon>Bacteria</taxon>
        <taxon>Bacillati</taxon>
        <taxon>Bacillota</taxon>
        <taxon>Bacilli</taxon>
        <taxon>Bacillales</taxon>
        <taxon>Bacillaceae</taxon>
        <taxon>Halalkalibacter</taxon>
    </lineage>
</organism>
<name>W4QBD6_9BACI</name>
<dbReference type="Proteomes" id="UP000018895">
    <property type="component" value="Unassembled WGS sequence"/>
</dbReference>
<sequence>MKFRSGPATVVDELQFLEPLAYEAGKVIVTLTLEPGDLPISTTLFLPTGDREVL</sequence>
<accession>W4QBD6</accession>
<proteinExistence type="predicted"/>
<evidence type="ECO:0000313" key="2">
    <source>
        <dbReference type="Proteomes" id="UP000018895"/>
    </source>
</evidence>
<protein>
    <submittedName>
        <fullName evidence="1">Uncharacterized protein</fullName>
    </submittedName>
</protein>
<dbReference type="AlphaFoldDB" id="W4QBD6"/>
<dbReference type="EMBL" id="BAUU01000002">
    <property type="protein sequence ID" value="GAE28968.1"/>
    <property type="molecule type" value="Genomic_DNA"/>
</dbReference>
<reference evidence="1" key="1">
    <citation type="journal article" date="2014" name="Genome Announc.">
        <title>Draft Genome Sequences of Three Alkaliphilic Bacillus Strains, Bacillus wakoensis JCM 9140T, Bacillus akibai JCM 9157T, and Bacillus hemicellulosilyticus JCM 9152T.</title>
        <authorList>
            <person name="Yuki M."/>
            <person name="Oshima K."/>
            <person name="Suda W."/>
            <person name="Oshida Y."/>
            <person name="Kitamura K."/>
            <person name="Iida T."/>
            <person name="Hattori M."/>
            <person name="Ohkuma M."/>
        </authorList>
    </citation>
    <scope>NUCLEOTIDE SEQUENCE [LARGE SCALE GENOMIC DNA]</scope>
    <source>
        <strain evidence="1">JCM 9152</strain>
    </source>
</reference>